<sequence length="81" mass="9497">MIFTLFIRVLWALEGQATYSQKTFRETGKLRRIEKIAPPNLMFSSRRSLGLHALDFLLTFSSMEKVRAMRLELNKTSFLKD</sequence>
<evidence type="ECO:0000313" key="2">
    <source>
        <dbReference type="Proteomes" id="UP000248079"/>
    </source>
</evidence>
<keyword evidence="2" id="KW-1185">Reference proteome</keyword>
<organism evidence="1 2">
    <name type="scientific">Marinifilum breve</name>
    <dbReference type="NCBI Taxonomy" id="2184082"/>
    <lineage>
        <taxon>Bacteria</taxon>
        <taxon>Pseudomonadati</taxon>
        <taxon>Bacteroidota</taxon>
        <taxon>Bacteroidia</taxon>
        <taxon>Marinilabiliales</taxon>
        <taxon>Marinifilaceae</taxon>
    </lineage>
</organism>
<gene>
    <name evidence="1" type="ORF">DF185_01310</name>
</gene>
<dbReference type="AlphaFoldDB" id="A0A2V4A5V7"/>
<proteinExistence type="predicted"/>
<comment type="caution">
    <text evidence="1">The sequence shown here is derived from an EMBL/GenBank/DDBJ whole genome shotgun (WGS) entry which is preliminary data.</text>
</comment>
<accession>A0A2V4A5V7</accession>
<protein>
    <submittedName>
        <fullName evidence="1">Uncharacterized protein</fullName>
    </submittedName>
</protein>
<name>A0A2V4A5V7_9BACT</name>
<dbReference type="Proteomes" id="UP000248079">
    <property type="component" value="Unassembled WGS sequence"/>
</dbReference>
<dbReference type="EMBL" id="QFLI01000001">
    <property type="protein sequence ID" value="PXY02760.1"/>
    <property type="molecule type" value="Genomic_DNA"/>
</dbReference>
<evidence type="ECO:0000313" key="1">
    <source>
        <dbReference type="EMBL" id="PXY02760.1"/>
    </source>
</evidence>
<reference evidence="1 2" key="1">
    <citation type="submission" date="2018-05" db="EMBL/GenBank/DDBJ databases">
        <title>Marinifilum breve JC075T sp. nov., a marine bacterium isolated from Yongle Blue Hole in the South China Sea.</title>
        <authorList>
            <person name="Fu T."/>
        </authorList>
    </citation>
    <scope>NUCLEOTIDE SEQUENCE [LARGE SCALE GENOMIC DNA]</scope>
    <source>
        <strain evidence="1 2">JC075</strain>
    </source>
</reference>